<feature type="domain" description="F-box" evidence="1">
    <location>
        <begin position="51"/>
        <end position="96"/>
    </location>
</feature>
<dbReference type="SUPFAM" id="SSF81383">
    <property type="entry name" value="F-box domain"/>
    <property type="match status" value="1"/>
</dbReference>
<dbReference type="InterPro" id="IPR001810">
    <property type="entry name" value="F-box_dom"/>
</dbReference>
<evidence type="ECO:0000313" key="3">
    <source>
        <dbReference type="Proteomes" id="UP001224890"/>
    </source>
</evidence>
<dbReference type="Proteomes" id="UP001224890">
    <property type="component" value="Unassembled WGS sequence"/>
</dbReference>
<evidence type="ECO:0000259" key="1">
    <source>
        <dbReference type="PROSITE" id="PS50181"/>
    </source>
</evidence>
<accession>A0AAJ0AGP4</accession>
<sequence length="150" mass="18006">MDIPEGHNTFNERVITFQSQETIANSVSPGFYTGYHDRPGREMRQRRNERHCRLYKVPREILFEIVHQLEPTEVFQLRHVSQLFLRLTSVKDFKNLFQITSLQKLEQLMQGVLGDPNIPPRFSSPFLFWVAFDERAKIREWRRRELLCQT</sequence>
<name>A0AAJ0AGP4_9PEZI</name>
<gene>
    <name evidence="2" type="ORF">BDP55DRAFT_633851</name>
</gene>
<protein>
    <recommendedName>
        <fullName evidence="1">F-box domain-containing protein</fullName>
    </recommendedName>
</protein>
<proteinExistence type="predicted"/>
<reference evidence="2" key="1">
    <citation type="submission" date="2021-06" db="EMBL/GenBank/DDBJ databases">
        <title>Comparative genomics, transcriptomics and evolutionary studies reveal genomic signatures of adaptation to plant cell wall in hemibiotrophic fungi.</title>
        <authorList>
            <consortium name="DOE Joint Genome Institute"/>
            <person name="Baroncelli R."/>
            <person name="Diaz J.F."/>
            <person name="Benocci T."/>
            <person name="Peng M."/>
            <person name="Battaglia E."/>
            <person name="Haridas S."/>
            <person name="Andreopoulos W."/>
            <person name="Labutti K."/>
            <person name="Pangilinan J."/>
            <person name="Floch G.L."/>
            <person name="Makela M.R."/>
            <person name="Henrissat B."/>
            <person name="Grigoriev I.V."/>
            <person name="Crouch J.A."/>
            <person name="De Vries R.P."/>
            <person name="Sukno S.A."/>
            <person name="Thon M.R."/>
        </authorList>
    </citation>
    <scope>NUCLEOTIDE SEQUENCE</scope>
    <source>
        <strain evidence="2">CBS 193.32</strain>
    </source>
</reference>
<comment type="caution">
    <text evidence="2">The sequence shown here is derived from an EMBL/GenBank/DDBJ whole genome shotgun (WGS) entry which is preliminary data.</text>
</comment>
<dbReference type="RefSeq" id="XP_060427574.1">
    <property type="nucleotide sequence ID" value="XM_060572606.1"/>
</dbReference>
<dbReference type="PROSITE" id="PS50181">
    <property type="entry name" value="FBOX"/>
    <property type="match status" value="1"/>
</dbReference>
<organism evidence="2 3">
    <name type="scientific">Colletotrichum godetiae</name>
    <dbReference type="NCBI Taxonomy" id="1209918"/>
    <lineage>
        <taxon>Eukaryota</taxon>
        <taxon>Fungi</taxon>
        <taxon>Dikarya</taxon>
        <taxon>Ascomycota</taxon>
        <taxon>Pezizomycotina</taxon>
        <taxon>Sordariomycetes</taxon>
        <taxon>Hypocreomycetidae</taxon>
        <taxon>Glomerellales</taxon>
        <taxon>Glomerellaceae</taxon>
        <taxon>Colletotrichum</taxon>
        <taxon>Colletotrichum acutatum species complex</taxon>
    </lineage>
</organism>
<keyword evidence="3" id="KW-1185">Reference proteome</keyword>
<evidence type="ECO:0000313" key="2">
    <source>
        <dbReference type="EMBL" id="KAK1673571.1"/>
    </source>
</evidence>
<dbReference type="InterPro" id="IPR036047">
    <property type="entry name" value="F-box-like_dom_sf"/>
</dbReference>
<dbReference type="EMBL" id="JAHMHR010000030">
    <property type="protein sequence ID" value="KAK1673571.1"/>
    <property type="molecule type" value="Genomic_DNA"/>
</dbReference>
<dbReference type="AlphaFoldDB" id="A0AAJ0AGP4"/>
<dbReference type="GeneID" id="85457132"/>